<evidence type="ECO:0000256" key="4">
    <source>
        <dbReference type="ARBA" id="ARBA00023284"/>
    </source>
</evidence>
<evidence type="ECO:0000259" key="6">
    <source>
        <dbReference type="PROSITE" id="PS51352"/>
    </source>
</evidence>
<dbReference type="InterPro" id="IPR036249">
    <property type="entry name" value="Thioredoxin-like_sf"/>
</dbReference>
<feature type="chain" id="PRO_5045484054" evidence="5">
    <location>
        <begin position="31"/>
        <end position="212"/>
    </location>
</feature>
<comment type="caution">
    <text evidence="7">The sequence shown here is derived from an EMBL/GenBank/DDBJ whole genome shotgun (WGS) entry which is preliminary data.</text>
</comment>
<dbReference type="Gene3D" id="3.40.30.10">
    <property type="entry name" value="Glutaredoxin"/>
    <property type="match status" value="1"/>
</dbReference>
<name>A0ABT0N927_9GAMM</name>
<evidence type="ECO:0000256" key="1">
    <source>
        <dbReference type="ARBA" id="ARBA00004196"/>
    </source>
</evidence>
<dbReference type="PROSITE" id="PS51352">
    <property type="entry name" value="THIOREDOXIN_2"/>
    <property type="match status" value="1"/>
</dbReference>
<evidence type="ECO:0000256" key="5">
    <source>
        <dbReference type="SAM" id="SignalP"/>
    </source>
</evidence>
<dbReference type="PANTHER" id="PTHR42852">
    <property type="entry name" value="THIOL:DISULFIDE INTERCHANGE PROTEIN DSBE"/>
    <property type="match status" value="1"/>
</dbReference>
<dbReference type="RefSeq" id="WP_249249304.1">
    <property type="nucleotide sequence ID" value="NZ_JAKIKT010000004.1"/>
</dbReference>
<accession>A0ABT0N927</accession>
<comment type="subcellular location">
    <subcellularLocation>
        <location evidence="1">Cell envelope</location>
    </subcellularLocation>
</comment>
<keyword evidence="4" id="KW-0676">Redox-active center</keyword>
<gene>
    <name evidence="7" type="ORF">L2725_12715</name>
</gene>
<evidence type="ECO:0000313" key="7">
    <source>
        <dbReference type="EMBL" id="MCL2914630.1"/>
    </source>
</evidence>
<dbReference type="PROSITE" id="PS00194">
    <property type="entry name" value="THIOREDOXIN_1"/>
    <property type="match status" value="1"/>
</dbReference>
<feature type="domain" description="Thioredoxin" evidence="6">
    <location>
        <begin position="58"/>
        <end position="199"/>
    </location>
</feature>
<keyword evidence="2" id="KW-0201">Cytochrome c-type biogenesis</keyword>
<sequence length="212" mass="23350">MMKKLLSAKSLGLNLGAGLCLTLAAASVNANTHTLQNKAYHTGEPIPKTMQMTGFIEMQHARTVKDIAFTDLEGNSVKLSDYHGKLLLLNLWATWCPPCLQEIPALQKLKANNKGNQIEIVSLSIDEHPENIPAFMEEHGFKDFESLTDPTKKVEQIMPANVVPATYVFDGAGNLVGFMRGFLHWDDKGVQPYLDKLIAKYAGKTPENIAAN</sequence>
<keyword evidence="8" id="KW-1185">Reference proteome</keyword>
<dbReference type="InterPro" id="IPR017937">
    <property type="entry name" value="Thioredoxin_CS"/>
</dbReference>
<dbReference type="InterPro" id="IPR000866">
    <property type="entry name" value="AhpC/TSA"/>
</dbReference>
<dbReference type="InterPro" id="IPR013766">
    <property type="entry name" value="Thioredoxin_domain"/>
</dbReference>
<dbReference type="Pfam" id="PF00578">
    <property type="entry name" value="AhpC-TSA"/>
    <property type="match status" value="1"/>
</dbReference>
<keyword evidence="5" id="KW-0732">Signal</keyword>
<dbReference type="PANTHER" id="PTHR42852:SF6">
    <property type="entry name" value="THIOL:DISULFIDE INTERCHANGE PROTEIN DSBE"/>
    <property type="match status" value="1"/>
</dbReference>
<dbReference type="SUPFAM" id="SSF52833">
    <property type="entry name" value="Thioredoxin-like"/>
    <property type="match status" value="1"/>
</dbReference>
<dbReference type="CDD" id="cd02966">
    <property type="entry name" value="TlpA_like_family"/>
    <property type="match status" value="1"/>
</dbReference>
<evidence type="ECO:0000256" key="2">
    <source>
        <dbReference type="ARBA" id="ARBA00022748"/>
    </source>
</evidence>
<keyword evidence="3" id="KW-1015">Disulfide bond</keyword>
<evidence type="ECO:0000313" key="8">
    <source>
        <dbReference type="Proteomes" id="UP001202831"/>
    </source>
</evidence>
<dbReference type="InterPro" id="IPR050553">
    <property type="entry name" value="Thioredoxin_ResA/DsbE_sf"/>
</dbReference>
<organism evidence="7 8">
    <name type="scientific">Shewanella corallii</name>
    <dbReference type="NCBI Taxonomy" id="560080"/>
    <lineage>
        <taxon>Bacteria</taxon>
        <taxon>Pseudomonadati</taxon>
        <taxon>Pseudomonadota</taxon>
        <taxon>Gammaproteobacteria</taxon>
        <taxon>Alteromonadales</taxon>
        <taxon>Shewanellaceae</taxon>
        <taxon>Shewanella</taxon>
    </lineage>
</organism>
<feature type="signal peptide" evidence="5">
    <location>
        <begin position="1"/>
        <end position="30"/>
    </location>
</feature>
<evidence type="ECO:0000256" key="3">
    <source>
        <dbReference type="ARBA" id="ARBA00023157"/>
    </source>
</evidence>
<proteinExistence type="predicted"/>
<dbReference type="EMBL" id="JAKIKT010000004">
    <property type="protein sequence ID" value="MCL2914630.1"/>
    <property type="molecule type" value="Genomic_DNA"/>
</dbReference>
<protein>
    <submittedName>
        <fullName evidence="7">TlpA family protein disulfide reductase</fullName>
    </submittedName>
</protein>
<reference evidence="7 8" key="1">
    <citation type="submission" date="2022-01" db="EMBL/GenBank/DDBJ databases">
        <title>Whole genome-based taxonomy of the Shewanellaceae.</title>
        <authorList>
            <person name="Martin-Rodriguez A.J."/>
        </authorList>
    </citation>
    <scope>NUCLEOTIDE SEQUENCE [LARGE SCALE GENOMIC DNA]</scope>
    <source>
        <strain evidence="7 8">DSM 21332</strain>
    </source>
</reference>
<dbReference type="Proteomes" id="UP001202831">
    <property type="component" value="Unassembled WGS sequence"/>
</dbReference>